<organism evidence="1 3">
    <name type="scientific">Bathymodiolus thermophilus thioautotrophic gill symbiont</name>
    <dbReference type="NCBI Taxonomy" id="2360"/>
    <lineage>
        <taxon>Bacteria</taxon>
        <taxon>Pseudomonadati</taxon>
        <taxon>Pseudomonadota</taxon>
        <taxon>Gammaproteobacteria</taxon>
        <taxon>sulfur-oxidizing symbionts</taxon>
    </lineage>
</organism>
<evidence type="ECO:0008006" key="5">
    <source>
        <dbReference type="Google" id="ProtNLM"/>
    </source>
</evidence>
<sequence>MGIIKVLPFVLLAVGMFLVFKKIRQVPSEMTTKSPSRKMLGCCVCETHIPEREAIMYRDKVYCSEAHLKQGLGEDE</sequence>
<name>A0A3G3IJN3_9GAMM</name>
<protein>
    <recommendedName>
        <fullName evidence="5">Preprotein translocase subunit YajC</fullName>
    </recommendedName>
</protein>
<dbReference type="RefSeq" id="WP_122951045.1">
    <property type="nucleotide sequence ID" value="NZ_CAESAQ020000062.1"/>
</dbReference>
<dbReference type="NCBIfam" id="NF041023">
    <property type="entry name" value="PP0621_fam"/>
    <property type="match status" value="1"/>
</dbReference>
<keyword evidence="4" id="KW-1185">Reference proteome</keyword>
<evidence type="ECO:0000313" key="3">
    <source>
        <dbReference type="Proteomes" id="UP000278334"/>
    </source>
</evidence>
<dbReference type="Proteomes" id="UP000278334">
    <property type="component" value="Chromosome"/>
</dbReference>
<dbReference type="InterPro" id="IPR049708">
    <property type="entry name" value="PP0621-like"/>
</dbReference>
<dbReference type="EMBL" id="CAESAQ020000062">
    <property type="protein sequence ID" value="CAB5500660.1"/>
    <property type="molecule type" value="Genomic_DNA"/>
</dbReference>
<evidence type="ECO:0000313" key="1">
    <source>
        <dbReference type="EMBL" id="AYQ56057.1"/>
    </source>
</evidence>
<evidence type="ECO:0000313" key="2">
    <source>
        <dbReference type="EMBL" id="CAB5500660.1"/>
    </source>
</evidence>
<gene>
    <name evidence="1" type="ORF">MS2017_0311</name>
    <name evidence="2" type="ORF">THERMOS_1242</name>
</gene>
<dbReference type="KEGG" id="bthg:MS2017_0311"/>
<dbReference type="AlphaFoldDB" id="A0A3G3IJN3"/>
<proteinExistence type="predicted"/>
<evidence type="ECO:0000313" key="4">
    <source>
        <dbReference type="Proteomes" id="UP000643672"/>
    </source>
</evidence>
<dbReference type="Proteomes" id="UP000643672">
    <property type="component" value="Unassembled WGS sequence"/>
</dbReference>
<accession>A0A3G3IJN3</accession>
<dbReference type="EMBL" id="CP024634">
    <property type="protein sequence ID" value="AYQ56057.1"/>
    <property type="molecule type" value="Genomic_DNA"/>
</dbReference>
<reference evidence="2 4" key="2">
    <citation type="submission" date="2020-05" db="EMBL/GenBank/DDBJ databases">
        <authorList>
            <person name="Petersen J."/>
            <person name="Sayavedra L."/>
        </authorList>
    </citation>
    <scope>NUCLEOTIDE SEQUENCE [LARGE SCALE GENOMIC DNA]</scope>
    <source>
        <strain evidence="2">B thermophilus SOXS</strain>
    </source>
</reference>
<reference evidence="1 3" key="1">
    <citation type="submission" date="2017-11" db="EMBL/GenBank/DDBJ databases">
        <title>Genome sequence of the bacterial symbiont EPR9N from a vent mussel Bathymodiolus thermophilus.</title>
        <authorList>
            <person name="Won Y.-J."/>
        </authorList>
    </citation>
    <scope>NUCLEOTIDE SEQUENCE [LARGE SCALE GENOMIC DNA]</scope>
    <source>
        <strain evidence="1 3">EPR9N</strain>
    </source>
</reference>